<proteinExistence type="predicted"/>
<reference evidence="1" key="1">
    <citation type="submission" date="2014-09" db="EMBL/GenBank/DDBJ databases">
        <authorList>
            <person name="Magalhaes I.L.F."/>
            <person name="Oliveira U."/>
            <person name="Santos F.R."/>
            <person name="Vidigal T.H.D.A."/>
            <person name="Brescovit A.D."/>
            <person name="Santos A.J."/>
        </authorList>
    </citation>
    <scope>NUCLEOTIDE SEQUENCE</scope>
    <source>
        <tissue evidence="1">Shoot tissue taken approximately 20 cm above the soil surface</tissue>
    </source>
</reference>
<name>A0A0A8Y053_ARUDO</name>
<organism evidence="1">
    <name type="scientific">Arundo donax</name>
    <name type="common">Giant reed</name>
    <name type="synonym">Donax arundinaceus</name>
    <dbReference type="NCBI Taxonomy" id="35708"/>
    <lineage>
        <taxon>Eukaryota</taxon>
        <taxon>Viridiplantae</taxon>
        <taxon>Streptophyta</taxon>
        <taxon>Embryophyta</taxon>
        <taxon>Tracheophyta</taxon>
        <taxon>Spermatophyta</taxon>
        <taxon>Magnoliopsida</taxon>
        <taxon>Liliopsida</taxon>
        <taxon>Poales</taxon>
        <taxon>Poaceae</taxon>
        <taxon>PACMAD clade</taxon>
        <taxon>Arundinoideae</taxon>
        <taxon>Arundineae</taxon>
        <taxon>Arundo</taxon>
    </lineage>
</organism>
<reference evidence="1" key="2">
    <citation type="journal article" date="2015" name="Data Brief">
        <title>Shoot transcriptome of the giant reed, Arundo donax.</title>
        <authorList>
            <person name="Barrero R.A."/>
            <person name="Guerrero F.D."/>
            <person name="Moolhuijzen P."/>
            <person name="Goolsby J.A."/>
            <person name="Tidwell J."/>
            <person name="Bellgard S.E."/>
            <person name="Bellgard M.I."/>
        </authorList>
    </citation>
    <scope>NUCLEOTIDE SEQUENCE</scope>
    <source>
        <tissue evidence="1">Shoot tissue taken approximately 20 cm above the soil surface</tissue>
    </source>
</reference>
<sequence>MFWHCTPFVQMGLPFFFSLSLSISHPTPVGLKQS</sequence>
<dbReference type="EMBL" id="GBRH01279640">
    <property type="protein sequence ID" value="JAD18255.1"/>
    <property type="molecule type" value="Transcribed_RNA"/>
</dbReference>
<evidence type="ECO:0000313" key="1">
    <source>
        <dbReference type="EMBL" id="JAD18255.1"/>
    </source>
</evidence>
<accession>A0A0A8Y053</accession>
<protein>
    <submittedName>
        <fullName evidence="1">Uncharacterized protein</fullName>
    </submittedName>
</protein>
<dbReference type="AlphaFoldDB" id="A0A0A8Y053"/>